<dbReference type="SUPFAM" id="SSF52540">
    <property type="entry name" value="P-loop containing nucleoside triphosphate hydrolases"/>
    <property type="match status" value="1"/>
</dbReference>
<protein>
    <recommendedName>
        <fullName evidence="3">NACHT domain-containing protein</fullName>
    </recommendedName>
</protein>
<name>A0A8H4GGM7_9EURO</name>
<feature type="repeat" description="ANK" evidence="2">
    <location>
        <begin position="1230"/>
        <end position="1264"/>
    </location>
</feature>
<dbReference type="Gene3D" id="3.40.50.300">
    <property type="entry name" value="P-loop containing nucleotide triphosphate hydrolases"/>
    <property type="match status" value="1"/>
</dbReference>
<dbReference type="InterPro" id="IPR054471">
    <property type="entry name" value="GPIID_WHD"/>
</dbReference>
<feature type="repeat" description="ANK" evidence="2">
    <location>
        <begin position="1159"/>
        <end position="1191"/>
    </location>
</feature>
<dbReference type="Pfam" id="PF01048">
    <property type="entry name" value="PNP_UDP_1"/>
    <property type="match status" value="1"/>
</dbReference>
<dbReference type="SMART" id="SM00248">
    <property type="entry name" value="ANK"/>
    <property type="match status" value="10"/>
</dbReference>
<comment type="caution">
    <text evidence="4">The sequence shown here is derived from an EMBL/GenBank/DDBJ whole genome shotgun (WGS) entry which is preliminary data.</text>
</comment>
<dbReference type="InterPro" id="IPR056884">
    <property type="entry name" value="NPHP3-like_N"/>
</dbReference>
<dbReference type="InterPro" id="IPR002110">
    <property type="entry name" value="Ankyrin_rpt"/>
</dbReference>
<dbReference type="Gene3D" id="1.25.40.20">
    <property type="entry name" value="Ankyrin repeat-containing domain"/>
    <property type="match status" value="3"/>
</dbReference>
<evidence type="ECO:0000313" key="5">
    <source>
        <dbReference type="Proteomes" id="UP000653565"/>
    </source>
</evidence>
<evidence type="ECO:0000256" key="2">
    <source>
        <dbReference type="PROSITE-ProRule" id="PRU00023"/>
    </source>
</evidence>
<evidence type="ECO:0000259" key="3">
    <source>
        <dbReference type="PROSITE" id="PS50837"/>
    </source>
</evidence>
<reference evidence="4" key="2">
    <citation type="submission" date="2020-04" db="EMBL/GenBank/DDBJ databases">
        <authorList>
            <person name="Santos R.A.C."/>
            <person name="Steenwyk J.L."/>
            <person name="Rivero-Menendez O."/>
            <person name="Mead M.E."/>
            <person name="Silva L.P."/>
            <person name="Bastos R.W."/>
            <person name="Alastruey-Izquierdo A."/>
            <person name="Goldman G.H."/>
            <person name="Rokas A."/>
        </authorList>
    </citation>
    <scope>NUCLEOTIDE SEQUENCE</scope>
    <source>
        <strain evidence="4">CNM-CM6805</strain>
    </source>
</reference>
<dbReference type="Pfam" id="PF24883">
    <property type="entry name" value="NPHP3_N"/>
    <property type="match status" value="1"/>
</dbReference>
<dbReference type="GO" id="GO:0003824">
    <property type="term" value="F:catalytic activity"/>
    <property type="evidence" value="ECO:0007669"/>
    <property type="project" value="InterPro"/>
</dbReference>
<dbReference type="PROSITE" id="PS50088">
    <property type="entry name" value="ANK_REPEAT"/>
    <property type="match status" value="4"/>
</dbReference>
<dbReference type="Gene3D" id="3.40.50.1580">
    <property type="entry name" value="Nucleoside phosphorylase domain"/>
    <property type="match status" value="1"/>
</dbReference>
<keyword evidence="2" id="KW-0040">ANK repeat</keyword>
<dbReference type="PROSITE" id="PS50837">
    <property type="entry name" value="NACHT"/>
    <property type="match status" value="1"/>
</dbReference>
<dbReference type="InterPro" id="IPR000845">
    <property type="entry name" value="Nucleoside_phosphorylase_d"/>
</dbReference>
<dbReference type="Proteomes" id="UP000653565">
    <property type="component" value="Unassembled WGS sequence"/>
</dbReference>
<feature type="repeat" description="ANK" evidence="2">
    <location>
        <begin position="1015"/>
        <end position="1047"/>
    </location>
</feature>
<proteinExistence type="predicted"/>
<dbReference type="InterPro" id="IPR036770">
    <property type="entry name" value="Ankyrin_rpt-contain_sf"/>
</dbReference>
<dbReference type="InterPro" id="IPR027417">
    <property type="entry name" value="P-loop_NTPase"/>
</dbReference>
<dbReference type="PANTHER" id="PTHR46082:SF11">
    <property type="entry name" value="AAA+ ATPASE DOMAIN-CONTAINING PROTEIN-RELATED"/>
    <property type="match status" value="1"/>
</dbReference>
<feature type="repeat" description="ANK" evidence="2">
    <location>
        <begin position="883"/>
        <end position="915"/>
    </location>
</feature>
<dbReference type="PANTHER" id="PTHR46082">
    <property type="entry name" value="ATP/GTP-BINDING PROTEIN-RELATED"/>
    <property type="match status" value="1"/>
</dbReference>
<dbReference type="InterPro" id="IPR007111">
    <property type="entry name" value="NACHT_NTPase"/>
</dbReference>
<dbReference type="Pfam" id="PF22939">
    <property type="entry name" value="WHD_GPIID"/>
    <property type="match status" value="1"/>
</dbReference>
<dbReference type="PROSITE" id="PS50297">
    <property type="entry name" value="ANK_REP_REGION"/>
    <property type="match status" value="3"/>
</dbReference>
<feature type="domain" description="NACHT" evidence="3">
    <location>
        <begin position="416"/>
        <end position="570"/>
    </location>
</feature>
<dbReference type="Pfam" id="PF12796">
    <property type="entry name" value="Ank_2"/>
    <property type="match status" value="2"/>
</dbReference>
<evidence type="ECO:0000313" key="4">
    <source>
        <dbReference type="EMBL" id="KAF4227358.1"/>
    </source>
</evidence>
<sequence length="1416" mass="158998">MWLSSSVSQYTCSFRALLALELFIHRWSVRDVQKMAPPTVDDYTVAWICALPLEATAARVMLDKTHGSSPRMNDTNAYDFGELNGHYIVIAYLPDGVYGTVSAATVASRMRLTFPRLQFALMVGIGGGVPSKSHDIRLGDVVVGKPGKKHGGVVQYDYGKAVQGGKIEQTGFLNQPPPTLLTHMSQLESKGIMGGEDAISNLVSAALERNPAMKVGFSAPAQHTDLLFRSFYHHVDKGQDCEKCDKEQLIDRQPRRTGEQLVHYGLIASGNQVINDSETRDHLAEQHGMLCFEMEASGLMNELPTLVIRGICDYCDSHKHDEWQGYAALAAAAYAKKLLSIIPPEKGILMHGQGPNSAEERACLADLFITDPEEDMNSLKRSSGNRTSGTCSWFLESDELKSWFGRDNALARNKSNVLWLYGNPGTGKSTMAITLAEELPEKDYFCTGNNVLSFFFCDAGSECQRTVTSILRGLLYQIINQRPELIRRIIPKYEIQKKRLFTTFDALWALLMDIGRVPRGPEIYCIVDALDECEPNEQEIILRQIDQSFNDRYSQSSVPSSVHFFITSRPYPEIRSYLSLFMCIDLGSCQEITVDLKATIREKVKDLAKRKRYSVSVAERLSQALEEKADGTFLWVGIVCERLNEPRTTNPLKTLQKLPQGLQSLYRNLVDAAFMAENDEDDYQTMKEMLRLVAFARRPLTMAELADACRIYPDEDNDSRLQFTREIIDSCRLLVIVDKGCVRLLHTSVQDFLVTEMPGMDALKANYALSCRCIEAIFENCRMRAQLAVLAPEQPFLSYAVMYWPKHAGLAETEFVIQDEHEEFFEDRYGAWKNWLEDYNHLNKSTGNALRSGQSLVHIAARWGIFPLFSFLSPEKMEDKDPCGRTALLIAAGNAQVKTVRFLVESGANVRALDDEDQNVLHILCGNGDYNDDKMTKFLLDIGVSPYDCDKDNMSPFLYAVGDLDEGLARGFLANGFDLNTRIRRRWWPGRTTMDIVTYRKPKDQKTVARANLESGLTALHFSALNACTKMTSFLLRNGADPNVPSETGDTPLHLAIRGELLGRECHDAWGKGTYAIESLNDLITDPACEEAFDIDRAINHARAHIVDTLLESKIIDVNTANSCGEYPQHLINFSKDYASSILCKLIKKGANISRVNGSRQTCLHLASRKGNLEVVRRLVDEGQDILLEDVNGLNPFYYALHDGRLDVLQYMSKACDKALSGVWNTLDRNGRNPLHHHVSSVFCYIDMVDFLIQAGCDVNQLDAGQNSSLGLYMGSFRLGVEREVFFHLVQEGADPLSVNARRQNLAHLLMRHRGADNEILKYLFNCGLDPAARDVDGKTFMHHGAIHGAFTKELVEFLRCSGVLDLQARDSIGKSPLDYAEEKAHQELPEDILFHFDRKWEKSFNVLSTVARTLL</sequence>
<dbReference type="OrthoDB" id="1577640at2759"/>
<dbReference type="EMBL" id="JAAAPX010000185">
    <property type="protein sequence ID" value="KAF4227358.1"/>
    <property type="molecule type" value="Genomic_DNA"/>
</dbReference>
<accession>A0A8H4GGM7</accession>
<keyword evidence="1" id="KW-0677">Repeat</keyword>
<keyword evidence="5" id="KW-1185">Reference proteome</keyword>
<dbReference type="SUPFAM" id="SSF53167">
    <property type="entry name" value="Purine and uridine phosphorylases"/>
    <property type="match status" value="1"/>
</dbReference>
<organism evidence="4 5">
    <name type="scientific">Aspergillus fumigatiaffinis</name>
    <dbReference type="NCBI Taxonomy" id="340414"/>
    <lineage>
        <taxon>Eukaryota</taxon>
        <taxon>Fungi</taxon>
        <taxon>Dikarya</taxon>
        <taxon>Ascomycota</taxon>
        <taxon>Pezizomycotina</taxon>
        <taxon>Eurotiomycetes</taxon>
        <taxon>Eurotiomycetidae</taxon>
        <taxon>Eurotiales</taxon>
        <taxon>Aspergillaceae</taxon>
        <taxon>Aspergillus</taxon>
        <taxon>Aspergillus subgen. Fumigati</taxon>
    </lineage>
</organism>
<gene>
    <name evidence="4" type="ORF">CNMCM6805_003094</name>
</gene>
<dbReference type="GO" id="GO:0009116">
    <property type="term" value="P:nucleoside metabolic process"/>
    <property type="evidence" value="ECO:0007669"/>
    <property type="project" value="InterPro"/>
</dbReference>
<dbReference type="Pfam" id="PF00023">
    <property type="entry name" value="Ank"/>
    <property type="match status" value="2"/>
</dbReference>
<evidence type="ECO:0000256" key="1">
    <source>
        <dbReference type="ARBA" id="ARBA00022737"/>
    </source>
</evidence>
<dbReference type="InterPro" id="IPR053137">
    <property type="entry name" value="NLR-like"/>
</dbReference>
<dbReference type="InterPro" id="IPR035994">
    <property type="entry name" value="Nucleoside_phosphorylase_sf"/>
</dbReference>
<reference evidence="4" key="1">
    <citation type="journal article" date="2020" name="bioRxiv">
        <title>Genomic and phenotypic heterogeneity of clinical isolates of the human pathogens Aspergillus fumigatus, Aspergillus lentulus and Aspergillus fumigatiaffinis.</title>
        <authorList>
            <person name="dos Santos R.A.C."/>
            <person name="Steenwyk J.L."/>
            <person name="Rivero-Menendez O."/>
            <person name="Mead M.E."/>
            <person name="Silva L.P."/>
            <person name="Bastos R.W."/>
            <person name="Alastruey-Izquierdo A."/>
            <person name="Goldman G.H."/>
            <person name="Rokas A."/>
        </authorList>
    </citation>
    <scope>NUCLEOTIDE SEQUENCE</scope>
    <source>
        <strain evidence="4">CNM-CM6805</strain>
    </source>
</reference>
<dbReference type="SUPFAM" id="SSF48403">
    <property type="entry name" value="Ankyrin repeat"/>
    <property type="match status" value="2"/>
</dbReference>